<reference evidence="4" key="1">
    <citation type="submission" date="2021-07" db="EMBL/GenBank/DDBJ databases">
        <title>Elsinoe batatas strain:CRI-CJ2 Genome sequencing and assembly.</title>
        <authorList>
            <person name="Huang L."/>
        </authorList>
    </citation>
    <scope>NUCLEOTIDE SEQUENCE</scope>
    <source>
        <strain evidence="4">CRI-CJ2</strain>
    </source>
</reference>
<accession>A0A8K0PAN8</accession>
<keyword evidence="2" id="KW-1133">Transmembrane helix</keyword>
<keyword evidence="3" id="KW-0732">Signal</keyword>
<organism evidence="4 5">
    <name type="scientific">Elsinoe batatas</name>
    <dbReference type="NCBI Taxonomy" id="2601811"/>
    <lineage>
        <taxon>Eukaryota</taxon>
        <taxon>Fungi</taxon>
        <taxon>Dikarya</taxon>
        <taxon>Ascomycota</taxon>
        <taxon>Pezizomycotina</taxon>
        <taxon>Dothideomycetes</taxon>
        <taxon>Dothideomycetidae</taxon>
        <taxon>Myriangiales</taxon>
        <taxon>Elsinoaceae</taxon>
        <taxon>Elsinoe</taxon>
    </lineage>
</organism>
<evidence type="ECO:0000313" key="4">
    <source>
        <dbReference type="EMBL" id="KAG8624825.1"/>
    </source>
</evidence>
<feature type="compositionally biased region" description="Polar residues" evidence="1">
    <location>
        <begin position="57"/>
        <end position="71"/>
    </location>
</feature>
<feature type="region of interest" description="Disordered" evidence="1">
    <location>
        <begin position="503"/>
        <end position="527"/>
    </location>
</feature>
<feature type="compositionally biased region" description="Basic and acidic residues" evidence="1">
    <location>
        <begin position="246"/>
        <end position="257"/>
    </location>
</feature>
<evidence type="ECO:0000313" key="5">
    <source>
        <dbReference type="Proteomes" id="UP000809789"/>
    </source>
</evidence>
<gene>
    <name evidence="4" type="ORF">KVT40_007892</name>
</gene>
<dbReference type="EMBL" id="JAESVG020000009">
    <property type="protein sequence ID" value="KAG8624825.1"/>
    <property type="molecule type" value="Genomic_DNA"/>
</dbReference>
<evidence type="ECO:0000256" key="2">
    <source>
        <dbReference type="SAM" id="Phobius"/>
    </source>
</evidence>
<dbReference type="AlphaFoldDB" id="A0A8K0PAN8"/>
<feature type="region of interest" description="Disordered" evidence="1">
    <location>
        <begin position="542"/>
        <end position="582"/>
    </location>
</feature>
<evidence type="ECO:0000256" key="1">
    <source>
        <dbReference type="SAM" id="MobiDB-lite"/>
    </source>
</evidence>
<feature type="transmembrane region" description="Helical" evidence="2">
    <location>
        <begin position="359"/>
        <end position="379"/>
    </location>
</feature>
<comment type="caution">
    <text evidence="4">The sequence shown here is derived from an EMBL/GenBank/DDBJ whole genome shotgun (WGS) entry which is preliminary data.</text>
</comment>
<sequence>MRSSFAVAVVSLVLSHVLTSSAAPAASPNRVGHRDNRQRQEGPSRGALQRTPHRGNQAKTPVVTETTPYSSRTGSSQAVVVASCQGCSVDGADVYPVFDFRVDPKSVEDCAVAFSINGTSVHLTRSTPSSTVIILPEQSDAYLLRTELTCGFDRQSGVLIQTPVISVYIDSVGGRRVPETTGFRVRPSPEAHIVKLSLFHSEHLDREDEARGSTSPATESPQEDTSHHAESDIAVGAPTPRTQRITTKDGSEDDCHSRPCPIHSIISHARTAFHGNRFEHFKSRAQAVMTNIKDRLSCKPPSRTLEKEKLQSECQSPSRSSDKDKLRAECPVPTVAAAATPVQNQQDAIKRLLDSQTPLVISLEALASALGLAGLFYFLRKRCCSLRRRVERLADREERMKAREYRRAARREAWRKRWAGLKRACTCCFGSYEESEDEEKQGLVANAGLESNTGDLEASMAQIEGLQYAHEIVAEMIRKRHSGLVPRTGLHLPGDIAYHYADTRSSRSRASSLPSYNSEVLPDYSSQPDCTEVARHVRDINNYRRSGSPISSAGSSRCTPESSIPDISPRPSQETLRTQYDV</sequence>
<name>A0A8K0PAN8_9PEZI</name>
<feature type="region of interest" description="Disordered" evidence="1">
    <location>
        <begin position="204"/>
        <end position="257"/>
    </location>
</feature>
<feature type="compositionally biased region" description="Polar residues" evidence="1">
    <location>
        <begin position="570"/>
        <end position="582"/>
    </location>
</feature>
<keyword evidence="5" id="KW-1185">Reference proteome</keyword>
<feature type="compositionally biased region" description="Low complexity" evidence="1">
    <location>
        <begin position="508"/>
        <end position="518"/>
    </location>
</feature>
<feature type="compositionally biased region" description="Basic and acidic residues" evidence="1">
    <location>
        <begin position="32"/>
        <end position="42"/>
    </location>
</feature>
<proteinExistence type="predicted"/>
<keyword evidence="2" id="KW-0472">Membrane</keyword>
<keyword evidence="2" id="KW-0812">Transmembrane</keyword>
<protein>
    <submittedName>
        <fullName evidence="4">Uncharacterized protein</fullName>
    </submittedName>
</protein>
<feature type="compositionally biased region" description="Low complexity" evidence="1">
    <location>
        <begin position="544"/>
        <end position="557"/>
    </location>
</feature>
<feature type="chain" id="PRO_5035433290" evidence="3">
    <location>
        <begin position="23"/>
        <end position="582"/>
    </location>
</feature>
<feature type="region of interest" description="Disordered" evidence="1">
    <location>
        <begin position="23"/>
        <end position="71"/>
    </location>
</feature>
<dbReference type="Proteomes" id="UP000809789">
    <property type="component" value="Unassembled WGS sequence"/>
</dbReference>
<feature type="region of interest" description="Disordered" evidence="1">
    <location>
        <begin position="299"/>
        <end position="326"/>
    </location>
</feature>
<dbReference type="OrthoDB" id="4225201at2759"/>
<evidence type="ECO:0000256" key="3">
    <source>
        <dbReference type="SAM" id="SignalP"/>
    </source>
</evidence>
<feature type="signal peptide" evidence="3">
    <location>
        <begin position="1"/>
        <end position="22"/>
    </location>
</feature>